<dbReference type="GO" id="GO:0004113">
    <property type="term" value="F:2',3'-cyclic-nucleotide 3'-phosphodiesterase activity"/>
    <property type="evidence" value="ECO:0007669"/>
    <property type="project" value="InterPro"/>
</dbReference>
<feature type="short sequence motif" description="HXTX 2" evidence="2">
    <location>
        <begin position="141"/>
        <end position="144"/>
    </location>
</feature>
<dbReference type="RefSeq" id="WP_188550691.1">
    <property type="nucleotide sequence ID" value="NZ_BMFY01000007.1"/>
</dbReference>
<reference evidence="4" key="2">
    <citation type="submission" date="2020-09" db="EMBL/GenBank/DDBJ databases">
        <authorList>
            <person name="Sun Q."/>
            <person name="Zhou Y."/>
        </authorList>
    </citation>
    <scope>NUCLEOTIDE SEQUENCE</scope>
    <source>
        <strain evidence="4">CGMCC 1.12785</strain>
    </source>
</reference>
<comment type="function">
    <text evidence="2">Hydrolyzes RNA 2',3'-cyclic phosphodiester to an RNA 2'-phosphomonoester.</text>
</comment>
<dbReference type="EMBL" id="BMFY01000007">
    <property type="protein sequence ID" value="GGA16332.1"/>
    <property type="molecule type" value="Genomic_DNA"/>
</dbReference>
<evidence type="ECO:0000256" key="2">
    <source>
        <dbReference type="HAMAP-Rule" id="MF_01940"/>
    </source>
</evidence>
<dbReference type="PANTHER" id="PTHR35561">
    <property type="entry name" value="RNA 2',3'-CYCLIC PHOSPHODIESTERASE"/>
    <property type="match status" value="1"/>
</dbReference>
<feature type="active site" description="Proton acceptor" evidence="2">
    <location>
        <position position="141"/>
    </location>
</feature>
<dbReference type="InterPro" id="IPR014051">
    <property type="entry name" value="Phosphoesterase_HXTX"/>
</dbReference>
<dbReference type="Pfam" id="PF02834">
    <property type="entry name" value="LigT_PEase"/>
    <property type="match status" value="1"/>
</dbReference>
<dbReference type="NCBIfam" id="TIGR02258">
    <property type="entry name" value="2_5_ligase"/>
    <property type="match status" value="1"/>
</dbReference>
<evidence type="ECO:0000313" key="5">
    <source>
        <dbReference type="Proteomes" id="UP000616114"/>
    </source>
</evidence>
<dbReference type="EC" id="3.1.4.58" evidence="2"/>
<name>A0A8J2TYJ3_9MICO</name>
<accession>A0A8J2TYJ3</accession>
<protein>
    <recommendedName>
        <fullName evidence="2">RNA 2',3'-cyclic phosphodiesterase</fullName>
        <shortName evidence="2">RNA 2',3'-CPDase</shortName>
        <ecNumber evidence="2">3.1.4.58</ecNumber>
    </recommendedName>
</protein>
<dbReference type="Proteomes" id="UP000616114">
    <property type="component" value="Unassembled WGS sequence"/>
</dbReference>
<gene>
    <name evidence="4" type="ORF">GCM10011333_19280</name>
</gene>
<comment type="caution">
    <text evidence="4">The sequence shown here is derived from an EMBL/GenBank/DDBJ whole genome shotgun (WGS) entry which is preliminary data.</text>
</comment>
<dbReference type="HAMAP" id="MF_01940">
    <property type="entry name" value="RNA_CPDase"/>
    <property type="match status" value="1"/>
</dbReference>
<evidence type="ECO:0000256" key="1">
    <source>
        <dbReference type="ARBA" id="ARBA00022801"/>
    </source>
</evidence>
<dbReference type="PANTHER" id="PTHR35561:SF1">
    <property type="entry name" value="RNA 2',3'-CYCLIC PHOSPHODIESTERASE"/>
    <property type="match status" value="1"/>
</dbReference>
<keyword evidence="1 2" id="KW-0378">Hydrolase</keyword>
<dbReference type="InterPro" id="IPR009097">
    <property type="entry name" value="Cyclic_Pdiesterase"/>
</dbReference>
<feature type="domain" description="Phosphoesterase HXTX" evidence="3">
    <location>
        <begin position="32"/>
        <end position="92"/>
    </location>
</feature>
<dbReference type="InterPro" id="IPR004175">
    <property type="entry name" value="RNA_CPDase"/>
</dbReference>
<reference evidence="4" key="1">
    <citation type="journal article" date="2014" name="Int. J. Syst. Evol. Microbiol.">
        <title>Complete genome sequence of Corynebacterium casei LMG S-19264T (=DSM 44701T), isolated from a smear-ripened cheese.</title>
        <authorList>
            <consortium name="US DOE Joint Genome Institute (JGI-PGF)"/>
            <person name="Walter F."/>
            <person name="Albersmeier A."/>
            <person name="Kalinowski J."/>
            <person name="Ruckert C."/>
        </authorList>
    </citation>
    <scope>NUCLEOTIDE SEQUENCE</scope>
    <source>
        <strain evidence="4">CGMCC 1.12785</strain>
    </source>
</reference>
<dbReference type="Gene3D" id="3.90.1140.10">
    <property type="entry name" value="Cyclic phosphodiesterase"/>
    <property type="match status" value="1"/>
</dbReference>
<proteinExistence type="inferred from homology"/>
<dbReference type="GO" id="GO:0008664">
    <property type="term" value="F:RNA 2',3'-cyclic 3'-phosphodiesterase activity"/>
    <property type="evidence" value="ECO:0007669"/>
    <property type="project" value="UniProtKB-EC"/>
</dbReference>
<comment type="catalytic activity">
    <reaction evidence="2">
        <text>a 3'-end 2',3'-cyclophospho-ribonucleotide-RNA + H2O = a 3'-end 2'-phospho-ribonucleotide-RNA + H(+)</text>
        <dbReference type="Rhea" id="RHEA:11828"/>
        <dbReference type="Rhea" id="RHEA-COMP:10464"/>
        <dbReference type="Rhea" id="RHEA-COMP:17353"/>
        <dbReference type="ChEBI" id="CHEBI:15377"/>
        <dbReference type="ChEBI" id="CHEBI:15378"/>
        <dbReference type="ChEBI" id="CHEBI:83064"/>
        <dbReference type="ChEBI" id="CHEBI:173113"/>
        <dbReference type="EC" id="3.1.4.58"/>
    </reaction>
</comment>
<dbReference type="AlphaFoldDB" id="A0A8J2TYJ3"/>
<comment type="similarity">
    <text evidence="2">Belongs to the 2H phosphoesterase superfamily. ThpR family.</text>
</comment>
<organism evidence="4 5">
    <name type="scientific">Sediminivirga luteola</name>
    <dbReference type="NCBI Taxonomy" id="1774748"/>
    <lineage>
        <taxon>Bacteria</taxon>
        <taxon>Bacillati</taxon>
        <taxon>Actinomycetota</taxon>
        <taxon>Actinomycetes</taxon>
        <taxon>Micrococcales</taxon>
        <taxon>Brevibacteriaceae</taxon>
        <taxon>Sediminivirga</taxon>
    </lineage>
</organism>
<sequence length="209" mass="22217">MRLFASLPLPREVAAHLQLVAGPLADVGGFAASRGRPAVRWVPAEQRHITLAFYGEVPDGAAGDLLAALDRELTAHPPLRLRVRGAGVFSGRTLWAGVQEENGRRHSSPDSALIRLMTACEETGGRIAAGTAEGRERRKAHITLARARDRRAAEPVLRSHASALSVYEGPAWTADRVLVMRSDLGAGKGGTALHTELASIPLGHAGDPR</sequence>
<keyword evidence="5" id="KW-1185">Reference proteome</keyword>
<feature type="short sequence motif" description="HXTX 1" evidence="2">
    <location>
        <begin position="48"/>
        <end position="51"/>
    </location>
</feature>
<dbReference type="SUPFAM" id="SSF55144">
    <property type="entry name" value="LigT-like"/>
    <property type="match status" value="1"/>
</dbReference>
<evidence type="ECO:0000259" key="3">
    <source>
        <dbReference type="Pfam" id="PF02834"/>
    </source>
</evidence>
<feature type="active site" description="Proton donor" evidence="2">
    <location>
        <position position="48"/>
    </location>
</feature>
<evidence type="ECO:0000313" key="4">
    <source>
        <dbReference type="EMBL" id="GGA16332.1"/>
    </source>
</evidence>